<reference evidence="3" key="1">
    <citation type="submission" date="2020-10" db="EMBL/GenBank/DDBJ databases">
        <authorList>
            <person name="Gilroy R."/>
        </authorList>
    </citation>
    <scope>NUCLEOTIDE SEQUENCE</scope>
    <source>
        <strain evidence="3">23406</strain>
    </source>
</reference>
<evidence type="ECO:0000313" key="3">
    <source>
        <dbReference type="EMBL" id="HIU99853.1"/>
    </source>
</evidence>
<feature type="compositionally biased region" description="Acidic residues" evidence="1">
    <location>
        <begin position="383"/>
        <end position="400"/>
    </location>
</feature>
<keyword evidence="2" id="KW-1133">Transmembrane helix</keyword>
<evidence type="ECO:0000256" key="2">
    <source>
        <dbReference type="SAM" id="Phobius"/>
    </source>
</evidence>
<feature type="transmembrane region" description="Helical" evidence="2">
    <location>
        <begin position="56"/>
        <end position="77"/>
    </location>
</feature>
<evidence type="ECO:0000313" key="4">
    <source>
        <dbReference type="Proteomes" id="UP000886891"/>
    </source>
</evidence>
<sequence length="400" mass="44421">MNRRDVKKILKEDWQQVQPSERVRSETKRALFGVDTESEQHTVKSYGMRRSTWHRAIGAVAAAVIVAIVVTAVLVWLPPKGGDPVGPGGDPTVPDGGGQGVTVAYAEAYGFSAMSSGMVLLKHDRGTQEATVASVESGARLASGAVQSTLPSAVTPEEDRALIERIDGYMELVESILAGGGMQVTAAESDRAGYQMMLKTELRDLEGRQSVMTLYYNERLYEQDKEEREYRLEGVMELDGTEYTVSGVRSVETEDGESEEELEFVARSADGTRVEVELETEAGEQEYSYTIYNARGDVIDSFSIEAEQERGRTEVELLLGADRATGIRFYEEERGGVRTIVGTIAQNGVQRDFVVTVRRNPSTGEEQYEYTIGEQEIIRDKDDLFDDDDGDWDDDWDRDD</sequence>
<accession>A0A9D1NBY4</accession>
<organism evidence="3 4">
    <name type="scientific">Candidatus Stercoripulliclostridium merdipullorum</name>
    <dbReference type="NCBI Taxonomy" id="2840952"/>
    <lineage>
        <taxon>Bacteria</taxon>
        <taxon>Bacillati</taxon>
        <taxon>Bacillota</taxon>
        <taxon>Clostridia</taxon>
        <taxon>Eubacteriales</taxon>
        <taxon>Candidatus Stercoripulliclostridium</taxon>
    </lineage>
</organism>
<evidence type="ECO:0000256" key="1">
    <source>
        <dbReference type="SAM" id="MobiDB-lite"/>
    </source>
</evidence>
<dbReference type="AlphaFoldDB" id="A0A9D1NBY4"/>
<dbReference type="Proteomes" id="UP000886891">
    <property type="component" value="Unassembled WGS sequence"/>
</dbReference>
<keyword evidence="2" id="KW-0812">Transmembrane</keyword>
<reference evidence="3" key="2">
    <citation type="journal article" date="2021" name="PeerJ">
        <title>Extensive microbial diversity within the chicken gut microbiome revealed by metagenomics and culture.</title>
        <authorList>
            <person name="Gilroy R."/>
            <person name="Ravi A."/>
            <person name="Getino M."/>
            <person name="Pursley I."/>
            <person name="Horton D.L."/>
            <person name="Alikhan N.F."/>
            <person name="Baker D."/>
            <person name="Gharbi K."/>
            <person name="Hall N."/>
            <person name="Watson M."/>
            <person name="Adriaenssens E.M."/>
            <person name="Foster-Nyarko E."/>
            <person name="Jarju S."/>
            <person name="Secka A."/>
            <person name="Antonio M."/>
            <person name="Oren A."/>
            <person name="Chaudhuri R.R."/>
            <person name="La Ragione R."/>
            <person name="Hildebrand F."/>
            <person name="Pallen M.J."/>
        </authorList>
    </citation>
    <scope>NUCLEOTIDE SEQUENCE</scope>
    <source>
        <strain evidence="3">23406</strain>
    </source>
</reference>
<name>A0A9D1NBY4_9FIRM</name>
<gene>
    <name evidence="3" type="ORF">IAB14_01915</name>
</gene>
<comment type="caution">
    <text evidence="3">The sequence shown here is derived from an EMBL/GenBank/DDBJ whole genome shotgun (WGS) entry which is preliminary data.</text>
</comment>
<protein>
    <submittedName>
        <fullName evidence="3">Uncharacterized protein</fullName>
    </submittedName>
</protein>
<keyword evidence="2" id="KW-0472">Membrane</keyword>
<proteinExistence type="predicted"/>
<feature type="region of interest" description="Disordered" evidence="1">
    <location>
        <begin position="379"/>
        <end position="400"/>
    </location>
</feature>
<dbReference type="EMBL" id="DVOH01000016">
    <property type="protein sequence ID" value="HIU99853.1"/>
    <property type="molecule type" value="Genomic_DNA"/>
</dbReference>